<feature type="region of interest" description="Disordered" evidence="2">
    <location>
        <begin position="159"/>
        <end position="180"/>
    </location>
</feature>
<evidence type="ECO:0000256" key="1">
    <source>
        <dbReference type="SAM" id="Coils"/>
    </source>
</evidence>
<accession>A0A183CJJ5</accession>
<evidence type="ECO:0000313" key="3">
    <source>
        <dbReference type="Proteomes" id="UP000050741"/>
    </source>
</evidence>
<organism evidence="3 4">
    <name type="scientific">Globodera pallida</name>
    <name type="common">Potato cyst nematode worm</name>
    <name type="synonym">Heterodera pallida</name>
    <dbReference type="NCBI Taxonomy" id="36090"/>
    <lineage>
        <taxon>Eukaryota</taxon>
        <taxon>Metazoa</taxon>
        <taxon>Ecdysozoa</taxon>
        <taxon>Nematoda</taxon>
        <taxon>Chromadorea</taxon>
        <taxon>Rhabditida</taxon>
        <taxon>Tylenchina</taxon>
        <taxon>Tylenchomorpha</taxon>
        <taxon>Tylenchoidea</taxon>
        <taxon>Heteroderidae</taxon>
        <taxon>Heteroderinae</taxon>
        <taxon>Globodera</taxon>
    </lineage>
</organism>
<proteinExistence type="predicted"/>
<protein>
    <submittedName>
        <fullName evidence="4">Uncharacterized protein</fullName>
    </submittedName>
</protein>
<reference evidence="4" key="2">
    <citation type="submission" date="2016-06" db="UniProtKB">
        <authorList>
            <consortium name="WormBaseParasite"/>
        </authorList>
    </citation>
    <scope>IDENTIFICATION</scope>
</reference>
<sequence length="180" mass="20630">MRQELRCLTDISWGQLVPSSAPSTIAELTNIGRRLERRQIGSDTPASAPNDGDADPSAESSIPISVGPPDEHNEPGVLRFTPILAGHMARARRRLVVSETVHQARQHEQESQRRQAIEIAYQEHFRQQLQQQERQRQLNAQQQQMEELEVVHEQILHAEANEEEAQRPQRIRMQLREESA</sequence>
<evidence type="ECO:0000313" key="4">
    <source>
        <dbReference type="WBParaSite" id="GPLIN_001305100"/>
    </source>
</evidence>
<dbReference type="WBParaSite" id="GPLIN_001305100">
    <property type="protein sequence ID" value="GPLIN_001305100"/>
    <property type="gene ID" value="GPLIN_001305100"/>
</dbReference>
<dbReference type="Proteomes" id="UP000050741">
    <property type="component" value="Unassembled WGS sequence"/>
</dbReference>
<keyword evidence="1" id="KW-0175">Coiled coil</keyword>
<dbReference type="AlphaFoldDB" id="A0A183CJJ5"/>
<feature type="coiled-coil region" evidence="1">
    <location>
        <begin position="131"/>
        <end position="158"/>
    </location>
</feature>
<evidence type="ECO:0000256" key="2">
    <source>
        <dbReference type="SAM" id="MobiDB-lite"/>
    </source>
</evidence>
<name>A0A183CJJ5_GLOPA</name>
<reference evidence="3" key="1">
    <citation type="submission" date="2014-05" db="EMBL/GenBank/DDBJ databases">
        <title>The genome and life-stage specific transcriptomes of Globodera pallida elucidate key aspects of plant parasitism by a cyst nematode.</title>
        <authorList>
            <person name="Cotton J.A."/>
            <person name="Lilley C.J."/>
            <person name="Jones L.M."/>
            <person name="Kikuchi T."/>
            <person name="Reid A.J."/>
            <person name="Thorpe P."/>
            <person name="Tsai I.J."/>
            <person name="Beasley H."/>
            <person name="Blok V."/>
            <person name="Cock P.J.A."/>
            <person name="Van den Akker S.E."/>
            <person name="Holroyd N."/>
            <person name="Hunt M."/>
            <person name="Mantelin S."/>
            <person name="Naghra H."/>
            <person name="Pain A."/>
            <person name="Palomares-Rius J.E."/>
            <person name="Zarowiecki M."/>
            <person name="Berriman M."/>
            <person name="Jones J.T."/>
            <person name="Urwin P.E."/>
        </authorList>
    </citation>
    <scope>NUCLEOTIDE SEQUENCE [LARGE SCALE GENOMIC DNA]</scope>
    <source>
        <strain evidence="3">Lindley</strain>
    </source>
</reference>
<keyword evidence="3" id="KW-1185">Reference proteome</keyword>
<feature type="region of interest" description="Disordered" evidence="2">
    <location>
        <begin position="38"/>
        <end position="77"/>
    </location>
</feature>